<dbReference type="InterPro" id="IPR036440">
    <property type="entry name" value="Peptidase_C15-like_sf"/>
</dbReference>
<evidence type="ECO:0000256" key="4">
    <source>
        <dbReference type="ARBA" id="ARBA00022807"/>
    </source>
</evidence>
<evidence type="ECO:0000313" key="5">
    <source>
        <dbReference type="EMBL" id="CAK0763095.1"/>
    </source>
</evidence>
<protein>
    <recommendedName>
        <fullName evidence="7">Pyrrolidone-carboxylate peptidase</fullName>
    </recommendedName>
</protein>
<dbReference type="PANTHER" id="PTHR23402:SF1">
    <property type="entry name" value="PYROGLUTAMYL-PEPTIDASE I"/>
    <property type="match status" value="1"/>
</dbReference>
<evidence type="ECO:0000313" key="6">
    <source>
        <dbReference type="Proteomes" id="UP001314263"/>
    </source>
</evidence>
<sequence>MVYFVLTGFGDFAGVHENPTEHIVKNIEDYIRSRKKDLPEEAEIFSSTPLKVSATLVNDWLAQAAERVQREAPSTAEVLWVHFGVDVNASHFKIEARAKNEATFRVEDQGGWQPHQAPINPEQPLNSWLSTDLPVSAIAAAAGHTQGQQVAVSQDAGLFVCNWIYYKSLQQSQQQDSKQKWHSIFVHVPPLEMADPEQQLRMAAAILDSMAASVTPVQGQPVQLVLGQEVEPAGSHAARHKSSRRMLSCFSWCQS</sequence>
<keyword evidence="4" id="KW-0788">Thiol protease</keyword>
<dbReference type="EMBL" id="CAUYUE010000004">
    <property type="protein sequence ID" value="CAK0763095.1"/>
    <property type="molecule type" value="Genomic_DNA"/>
</dbReference>
<dbReference type="SUPFAM" id="SSF53182">
    <property type="entry name" value="Pyrrolidone carboxyl peptidase (pyroglutamate aminopeptidase)"/>
    <property type="match status" value="1"/>
</dbReference>
<reference evidence="5 6" key="1">
    <citation type="submission" date="2023-10" db="EMBL/GenBank/DDBJ databases">
        <authorList>
            <person name="Maclean D."/>
            <person name="Macfadyen A."/>
        </authorList>
    </citation>
    <scope>NUCLEOTIDE SEQUENCE [LARGE SCALE GENOMIC DNA]</scope>
</reference>
<dbReference type="GO" id="GO:0008234">
    <property type="term" value="F:cysteine-type peptidase activity"/>
    <property type="evidence" value="ECO:0007669"/>
    <property type="project" value="UniProtKB-KW"/>
</dbReference>
<dbReference type="FunFam" id="3.40.630.20:FF:000003">
    <property type="entry name" value="Pyrrolidone-carboxylate peptidase isoform A"/>
    <property type="match status" value="1"/>
</dbReference>
<dbReference type="AlphaFoldDB" id="A0AAV1I1U7"/>
<evidence type="ECO:0008006" key="7">
    <source>
        <dbReference type="Google" id="ProtNLM"/>
    </source>
</evidence>
<dbReference type="GO" id="GO:0006508">
    <property type="term" value="P:proteolysis"/>
    <property type="evidence" value="ECO:0007669"/>
    <property type="project" value="UniProtKB-KW"/>
</dbReference>
<accession>A0AAV1I1U7</accession>
<dbReference type="PANTHER" id="PTHR23402">
    <property type="entry name" value="PROTEASE FAMILY C15 PYROGLUTAMYL-PEPTIDASE I-RELATED"/>
    <property type="match status" value="1"/>
</dbReference>
<dbReference type="Proteomes" id="UP001314263">
    <property type="component" value="Unassembled WGS sequence"/>
</dbReference>
<organism evidence="5 6">
    <name type="scientific">Coccomyxa viridis</name>
    <dbReference type="NCBI Taxonomy" id="1274662"/>
    <lineage>
        <taxon>Eukaryota</taxon>
        <taxon>Viridiplantae</taxon>
        <taxon>Chlorophyta</taxon>
        <taxon>core chlorophytes</taxon>
        <taxon>Trebouxiophyceae</taxon>
        <taxon>Trebouxiophyceae incertae sedis</taxon>
        <taxon>Coccomyxaceae</taxon>
        <taxon>Coccomyxa</taxon>
    </lineage>
</organism>
<dbReference type="Pfam" id="PF01470">
    <property type="entry name" value="Peptidase_C15"/>
    <property type="match status" value="1"/>
</dbReference>
<dbReference type="Gene3D" id="3.40.630.20">
    <property type="entry name" value="Peptidase C15, pyroglutamyl peptidase I-like"/>
    <property type="match status" value="1"/>
</dbReference>
<evidence type="ECO:0000256" key="3">
    <source>
        <dbReference type="ARBA" id="ARBA00022801"/>
    </source>
</evidence>
<name>A0AAV1I1U7_9CHLO</name>
<dbReference type="InterPro" id="IPR016125">
    <property type="entry name" value="Peptidase_C15-like"/>
</dbReference>
<evidence type="ECO:0000256" key="2">
    <source>
        <dbReference type="ARBA" id="ARBA00022670"/>
    </source>
</evidence>
<comment type="caution">
    <text evidence="5">The sequence shown here is derived from an EMBL/GenBank/DDBJ whole genome shotgun (WGS) entry which is preliminary data.</text>
</comment>
<comment type="similarity">
    <text evidence="1">Belongs to the peptidase C15 family.</text>
</comment>
<keyword evidence="6" id="KW-1185">Reference proteome</keyword>
<keyword evidence="2" id="KW-0645">Protease</keyword>
<keyword evidence="3" id="KW-0378">Hydrolase</keyword>
<proteinExistence type="inferred from homology"/>
<evidence type="ECO:0000256" key="1">
    <source>
        <dbReference type="ARBA" id="ARBA00006641"/>
    </source>
</evidence>
<gene>
    <name evidence="5" type="ORF">CVIRNUC_003023</name>
</gene>